<keyword evidence="2" id="KW-0285">Flavoprotein</keyword>
<proteinExistence type="predicted"/>
<dbReference type="PANTHER" id="PTHR42887:SF2">
    <property type="entry name" value="OS12G0638800 PROTEIN"/>
    <property type="match status" value="1"/>
</dbReference>
<dbReference type="SUPFAM" id="SSF160996">
    <property type="entry name" value="HI0933 insert domain-like"/>
    <property type="match status" value="1"/>
</dbReference>
<evidence type="ECO:0000259" key="5">
    <source>
        <dbReference type="Pfam" id="PF22780"/>
    </source>
</evidence>
<dbReference type="NCBIfam" id="TIGR00275">
    <property type="entry name" value="aminoacetone oxidase family FAD-binding enzyme"/>
    <property type="match status" value="1"/>
</dbReference>
<comment type="caution">
    <text evidence="6">The sequence shown here is derived from an EMBL/GenBank/DDBJ whole genome shotgun (WGS) entry which is preliminary data.</text>
</comment>
<dbReference type="InterPro" id="IPR004792">
    <property type="entry name" value="BaiN-like"/>
</dbReference>
<protein>
    <submittedName>
        <fullName evidence="6">NAD(P)/FAD-dependent oxidoreductase</fullName>
    </submittedName>
</protein>
<feature type="domain" description="RsdA/BaiN/AoA(So)-like insert" evidence="5">
    <location>
        <begin position="192"/>
        <end position="345"/>
    </location>
</feature>
<reference evidence="6" key="2">
    <citation type="submission" date="2021-04" db="EMBL/GenBank/DDBJ databases">
        <authorList>
            <person name="Gilroy R."/>
        </authorList>
    </citation>
    <scope>NUCLEOTIDE SEQUENCE</scope>
    <source>
        <strain evidence="6">B5-657</strain>
    </source>
</reference>
<dbReference type="InterPro" id="IPR057661">
    <property type="entry name" value="RsdA/BaiN/AoA(So)_Rossmann"/>
</dbReference>
<name>A0A9E2KAM5_9FIRM</name>
<dbReference type="Pfam" id="PF22780">
    <property type="entry name" value="HI0933_like_1st"/>
    <property type="match status" value="1"/>
</dbReference>
<evidence type="ECO:0000256" key="1">
    <source>
        <dbReference type="ARBA" id="ARBA00001974"/>
    </source>
</evidence>
<evidence type="ECO:0000259" key="4">
    <source>
        <dbReference type="Pfam" id="PF03486"/>
    </source>
</evidence>
<dbReference type="SUPFAM" id="SSF51905">
    <property type="entry name" value="FAD/NAD(P)-binding domain"/>
    <property type="match status" value="1"/>
</dbReference>
<dbReference type="PANTHER" id="PTHR42887">
    <property type="entry name" value="OS12G0638800 PROTEIN"/>
    <property type="match status" value="1"/>
</dbReference>
<gene>
    <name evidence="6" type="ORF">H9872_00670</name>
</gene>
<sequence length="407" mass="45417">MHYNTIIIGAGPAGLFTAQALGKNKKSVLVLERNKRAGRKLLISGAGQCNFTHAGPIEDFLECYHHQSKFIKKALFSFDNEKTMKFFEEAGVPYQIFPNQKVFPKSMKSEDILNALLKACQVGNVEILYNELVTHITTYDGIFTIETASGTRYFSDHVVISTGGKSYAQLGSDGKGYELAQQLGHTIINPKPALTDVRFHSNPYKEISGVSVKEVELTIWRDEKKVKAYVGDLLFTHRGISGPVIINSSRWMETGDLLTVNFLYPKTYEEIKNFFSEHLADRGKEEVITFLKQFKLPKNLVQMLCQQIDVDEHTPCSQINKKMRESIVTMLTKCPFKVDALGGFHIAMATAGGVHLKEVNPTTMESRKQKGLYFVGEVLDIDGITGGYNIQAAFSMANLCAAHLSKI</sequence>
<evidence type="ECO:0000256" key="3">
    <source>
        <dbReference type="ARBA" id="ARBA00022827"/>
    </source>
</evidence>
<dbReference type="Gene3D" id="2.40.30.10">
    <property type="entry name" value="Translation factors"/>
    <property type="match status" value="1"/>
</dbReference>
<dbReference type="InterPro" id="IPR023166">
    <property type="entry name" value="BaiN-like_dom_sf"/>
</dbReference>
<keyword evidence="3" id="KW-0274">FAD</keyword>
<reference evidence="6" key="1">
    <citation type="journal article" date="2021" name="PeerJ">
        <title>Extensive microbial diversity within the chicken gut microbiome revealed by metagenomics and culture.</title>
        <authorList>
            <person name="Gilroy R."/>
            <person name="Ravi A."/>
            <person name="Getino M."/>
            <person name="Pursley I."/>
            <person name="Horton D.L."/>
            <person name="Alikhan N.F."/>
            <person name="Baker D."/>
            <person name="Gharbi K."/>
            <person name="Hall N."/>
            <person name="Watson M."/>
            <person name="Adriaenssens E.M."/>
            <person name="Foster-Nyarko E."/>
            <person name="Jarju S."/>
            <person name="Secka A."/>
            <person name="Antonio M."/>
            <person name="Oren A."/>
            <person name="Chaudhuri R.R."/>
            <person name="La Ragione R."/>
            <person name="Hildebrand F."/>
            <person name="Pallen M.J."/>
        </authorList>
    </citation>
    <scope>NUCLEOTIDE SEQUENCE</scope>
    <source>
        <strain evidence="6">B5-657</strain>
    </source>
</reference>
<evidence type="ECO:0000313" key="6">
    <source>
        <dbReference type="EMBL" id="MBU3803257.1"/>
    </source>
</evidence>
<dbReference type="Gene3D" id="1.10.8.260">
    <property type="entry name" value="HI0933 insert domain-like"/>
    <property type="match status" value="1"/>
</dbReference>
<evidence type="ECO:0000313" key="7">
    <source>
        <dbReference type="Proteomes" id="UP000824229"/>
    </source>
</evidence>
<dbReference type="InterPro" id="IPR036188">
    <property type="entry name" value="FAD/NAD-bd_sf"/>
</dbReference>
<dbReference type="Pfam" id="PF03486">
    <property type="entry name" value="HI0933_like"/>
    <property type="match status" value="1"/>
</dbReference>
<dbReference type="AlphaFoldDB" id="A0A9E2KAM5"/>
<dbReference type="Proteomes" id="UP000824229">
    <property type="component" value="Unassembled WGS sequence"/>
</dbReference>
<evidence type="ECO:0000256" key="2">
    <source>
        <dbReference type="ARBA" id="ARBA00022630"/>
    </source>
</evidence>
<comment type="cofactor">
    <cofactor evidence="1">
        <name>FAD</name>
        <dbReference type="ChEBI" id="CHEBI:57692"/>
    </cofactor>
</comment>
<dbReference type="InterPro" id="IPR055178">
    <property type="entry name" value="RsdA/BaiN/AoA(So)-like_dom"/>
</dbReference>
<dbReference type="EMBL" id="JAHLFQ010000014">
    <property type="protein sequence ID" value="MBU3803257.1"/>
    <property type="molecule type" value="Genomic_DNA"/>
</dbReference>
<dbReference type="Gene3D" id="3.50.50.60">
    <property type="entry name" value="FAD/NAD(P)-binding domain"/>
    <property type="match status" value="1"/>
</dbReference>
<organism evidence="6 7">
    <name type="scientific">Candidatus Cellulosilyticum pullistercoris</name>
    <dbReference type="NCBI Taxonomy" id="2838521"/>
    <lineage>
        <taxon>Bacteria</taxon>
        <taxon>Bacillati</taxon>
        <taxon>Bacillota</taxon>
        <taxon>Clostridia</taxon>
        <taxon>Lachnospirales</taxon>
        <taxon>Cellulosilyticaceae</taxon>
        <taxon>Cellulosilyticum</taxon>
    </lineage>
</organism>
<accession>A0A9E2KAM5</accession>
<feature type="domain" description="RsdA/BaiN/AoA(So)-like Rossmann fold-like" evidence="4">
    <location>
        <begin position="4"/>
        <end position="401"/>
    </location>
</feature>